<proteinExistence type="predicted"/>
<feature type="compositionally biased region" description="Polar residues" evidence="1">
    <location>
        <begin position="1"/>
        <end position="14"/>
    </location>
</feature>
<evidence type="ECO:0000313" key="3">
    <source>
        <dbReference type="Proteomes" id="UP000001025"/>
    </source>
</evidence>
<organism evidence="2 3">
    <name type="scientific">Rhodopirellula baltica (strain DSM 10527 / NCIMB 13988 / SH1)</name>
    <dbReference type="NCBI Taxonomy" id="243090"/>
    <lineage>
        <taxon>Bacteria</taxon>
        <taxon>Pseudomonadati</taxon>
        <taxon>Planctomycetota</taxon>
        <taxon>Planctomycetia</taxon>
        <taxon>Pirellulales</taxon>
        <taxon>Pirellulaceae</taxon>
        <taxon>Rhodopirellula</taxon>
    </lineage>
</organism>
<feature type="region of interest" description="Disordered" evidence="1">
    <location>
        <begin position="1"/>
        <end position="30"/>
    </location>
</feature>
<dbReference type="InParanoid" id="Q7UVW3"/>
<dbReference type="Proteomes" id="UP000001025">
    <property type="component" value="Chromosome"/>
</dbReference>
<keyword evidence="3" id="KW-1185">Reference proteome</keyword>
<accession>Q7UVW3</accession>
<dbReference type="KEGG" id="rba:RB2400"/>
<gene>
    <name evidence="2" type="ordered locus">RB2400</name>
</gene>
<sequence length="66" mass="7130">MQIATKQDSPTISGRTPRPNVTPESKFGSMAASNSQQFVFFLGSTRGRGHPAKIAAGTINTPKMWH</sequence>
<dbReference type="HOGENOM" id="CLU_2828329_0_0_0"/>
<dbReference type="EMBL" id="BX294137">
    <property type="protein sequence ID" value="CAD72608.1"/>
    <property type="molecule type" value="Genomic_DNA"/>
</dbReference>
<dbReference type="EnsemblBacteria" id="CAD72608">
    <property type="protein sequence ID" value="CAD72608"/>
    <property type="gene ID" value="RB2400"/>
</dbReference>
<protein>
    <submittedName>
        <fullName evidence="2">Uncharacterized protein</fullName>
    </submittedName>
</protein>
<evidence type="ECO:0000313" key="2">
    <source>
        <dbReference type="EMBL" id="CAD72608.1"/>
    </source>
</evidence>
<dbReference type="AlphaFoldDB" id="Q7UVW3"/>
<reference evidence="2 3" key="1">
    <citation type="journal article" date="2003" name="Proc. Natl. Acad. Sci. U.S.A.">
        <title>Complete genome sequence of the marine planctomycete Pirellula sp. strain 1.</title>
        <authorList>
            <person name="Gloeckner F.O."/>
            <person name="Kube M."/>
            <person name="Bauer M."/>
            <person name="Teeling H."/>
            <person name="Lombardot T."/>
            <person name="Ludwig W."/>
            <person name="Gade D."/>
            <person name="Beck A."/>
            <person name="Borzym K."/>
            <person name="Heitmann K."/>
            <person name="Rabus R."/>
            <person name="Schlesner H."/>
            <person name="Amann R."/>
            <person name="Reinhardt R."/>
        </authorList>
    </citation>
    <scope>NUCLEOTIDE SEQUENCE [LARGE SCALE GENOMIC DNA]</scope>
    <source>
        <strain evidence="3">DSM 10527 / NCIMB 13988 / SH1</strain>
    </source>
</reference>
<evidence type="ECO:0000256" key="1">
    <source>
        <dbReference type="SAM" id="MobiDB-lite"/>
    </source>
</evidence>
<name>Q7UVW3_RHOBA</name>